<organism evidence="6 7">
    <name type="scientific">Candidatus Beckwithbacteria bacterium CG23_combo_of_CG06-09_8_20_14_all_34_8</name>
    <dbReference type="NCBI Taxonomy" id="1974497"/>
    <lineage>
        <taxon>Bacteria</taxon>
        <taxon>Candidatus Beckwithiibacteriota</taxon>
    </lineage>
</organism>
<evidence type="ECO:0000259" key="5">
    <source>
        <dbReference type="Pfam" id="PF00005"/>
    </source>
</evidence>
<dbReference type="InterPro" id="IPR003439">
    <property type="entry name" value="ABC_transporter-like_ATP-bd"/>
</dbReference>
<dbReference type="Pfam" id="PF00005">
    <property type="entry name" value="ABC_tran"/>
    <property type="match status" value="1"/>
</dbReference>
<feature type="domain" description="ABC transporter" evidence="5">
    <location>
        <begin position="17"/>
        <end position="57"/>
    </location>
</feature>
<evidence type="ECO:0000313" key="7">
    <source>
        <dbReference type="Proteomes" id="UP000229459"/>
    </source>
</evidence>
<dbReference type="EMBL" id="PCSR01000067">
    <property type="protein sequence ID" value="PIP53109.1"/>
    <property type="molecule type" value="Genomic_DNA"/>
</dbReference>
<keyword evidence="4" id="KW-0067">ATP-binding</keyword>
<evidence type="ECO:0000256" key="4">
    <source>
        <dbReference type="ARBA" id="ARBA00022840"/>
    </source>
</evidence>
<evidence type="ECO:0000256" key="2">
    <source>
        <dbReference type="ARBA" id="ARBA00022448"/>
    </source>
</evidence>
<proteinExistence type="inferred from homology"/>
<name>A0A2H0B620_9BACT</name>
<dbReference type="AlphaFoldDB" id="A0A2H0B620"/>
<accession>A0A2H0B620</accession>
<reference evidence="6 7" key="1">
    <citation type="submission" date="2017-09" db="EMBL/GenBank/DDBJ databases">
        <title>Depth-based differentiation of microbial function through sediment-hosted aquifers and enrichment of novel symbionts in the deep terrestrial subsurface.</title>
        <authorList>
            <person name="Probst A.J."/>
            <person name="Ladd B."/>
            <person name="Jarett J.K."/>
            <person name="Geller-Mcgrath D.E."/>
            <person name="Sieber C.M."/>
            <person name="Emerson J.B."/>
            <person name="Anantharaman K."/>
            <person name="Thomas B.C."/>
            <person name="Malmstrom R."/>
            <person name="Stieglmeier M."/>
            <person name="Klingl A."/>
            <person name="Woyke T."/>
            <person name="Ryan C.M."/>
            <person name="Banfield J.F."/>
        </authorList>
    </citation>
    <scope>NUCLEOTIDE SEQUENCE [LARGE SCALE GENOMIC DNA]</scope>
    <source>
        <strain evidence="6">CG23_combo_of_CG06-09_8_20_14_all_34_8</strain>
    </source>
</reference>
<dbReference type="GO" id="GO:0016887">
    <property type="term" value="F:ATP hydrolysis activity"/>
    <property type="evidence" value="ECO:0007669"/>
    <property type="project" value="InterPro"/>
</dbReference>
<dbReference type="Gene3D" id="3.40.50.300">
    <property type="entry name" value="P-loop containing nucleotide triphosphate hydrolases"/>
    <property type="match status" value="1"/>
</dbReference>
<protein>
    <recommendedName>
        <fullName evidence="5">ABC transporter domain-containing protein</fullName>
    </recommendedName>
</protein>
<dbReference type="Proteomes" id="UP000229459">
    <property type="component" value="Unassembled WGS sequence"/>
</dbReference>
<dbReference type="PANTHER" id="PTHR42711">
    <property type="entry name" value="ABC TRANSPORTER ATP-BINDING PROTEIN"/>
    <property type="match status" value="1"/>
</dbReference>
<keyword evidence="2" id="KW-0813">Transport</keyword>
<evidence type="ECO:0000256" key="1">
    <source>
        <dbReference type="ARBA" id="ARBA00005417"/>
    </source>
</evidence>
<dbReference type="SUPFAM" id="SSF52540">
    <property type="entry name" value="P-loop containing nucleoside triphosphate hydrolases"/>
    <property type="match status" value="1"/>
</dbReference>
<feature type="non-terminal residue" evidence="6">
    <location>
        <position position="57"/>
    </location>
</feature>
<sequence>MIELKQIAKQFNQRQVINNLNLTIKEGEIVGLLGPNGAGKTTTVRMIAGVLPPSKGQ</sequence>
<gene>
    <name evidence="6" type="ORF">COX08_02795</name>
</gene>
<comment type="similarity">
    <text evidence="1">Belongs to the ABC transporter superfamily.</text>
</comment>
<dbReference type="PANTHER" id="PTHR42711:SF5">
    <property type="entry name" value="ABC TRANSPORTER ATP-BINDING PROTEIN NATA"/>
    <property type="match status" value="1"/>
</dbReference>
<comment type="caution">
    <text evidence="6">The sequence shown here is derived from an EMBL/GenBank/DDBJ whole genome shotgun (WGS) entry which is preliminary data.</text>
</comment>
<dbReference type="InterPro" id="IPR050763">
    <property type="entry name" value="ABC_transporter_ATP-binding"/>
</dbReference>
<keyword evidence="3" id="KW-0547">Nucleotide-binding</keyword>
<dbReference type="InterPro" id="IPR027417">
    <property type="entry name" value="P-loop_NTPase"/>
</dbReference>
<evidence type="ECO:0000256" key="3">
    <source>
        <dbReference type="ARBA" id="ARBA00022741"/>
    </source>
</evidence>
<evidence type="ECO:0000313" key="6">
    <source>
        <dbReference type="EMBL" id="PIP53109.1"/>
    </source>
</evidence>
<dbReference type="GO" id="GO:0005524">
    <property type="term" value="F:ATP binding"/>
    <property type="evidence" value="ECO:0007669"/>
    <property type="project" value="UniProtKB-KW"/>
</dbReference>